<reference evidence="1 2" key="1">
    <citation type="journal article" date="2016" name="Genome Announc.">
        <title>Draft Genome Sequences of Five Rapidly Growing Mycobacterium Species, M. thermoresistibile, M. fortuitum subsp. acetamidolyticum, M. canariasense, M. brisbanense, and M. novocastrense.</title>
        <authorList>
            <person name="Katahira K."/>
            <person name="Ogura Y."/>
            <person name="Gotoh Y."/>
            <person name="Hayashi T."/>
        </authorList>
    </citation>
    <scope>NUCLEOTIDE SEQUENCE [LARGE SCALE GENOMIC DNA]</scope>
    <source>
        <strain evidence="1 2">JCM6362</strain>
    </source>
</reference>
<dbReference type="EMBL" id="BCTB01000004">
    <property type="protein sequence ID" value="GAT13781.1"/>
    <property type="molecule type" value="Genomic_DNA"/>
</dbReference>
<dbReference type="STRING" id="1797.RMCT_0752"/>
<name>A0A117ILI7_MYCTH</name>
<dbReference type="OMA" id="MDSTCAM"/>
<sequence length="188" mass="20858">MFKSLHAMRDFLELQRRITASELGDQPMGAASCAVLGDLLARVRVLTDRLPADAPLTLSVLDRHGEAAVETFELVARVLGEMADLTREGIRAAERHRRPFIERLRTIESDGFTVDTVTFTQVSDGRDWSILDRVEDPAVRVQLAAEKIARAEQAAVYRDQLRQLGAEITAVEVDYADRIRRLTSGGAG</sequence>
<dbReference type="Proteomes" id="UP000069654">
    <property type="component" value="Unassembled WGS sequence"/>
</dbReference>
<dbReference type="OrthoDB" id="4733818at2"/>
<reference evidence="2" key="2">
    <citation type="submission" date="2016-02" db="EMBL/GenBank/DDBJ databases">
        <title>Draft genome sequence of five rapidly growing Mycobacterium species.</title>
        <authorList>
            <person name="Katahira K."/>
            <person name="Gotou Y."/>
            <person name="Iida K."/>
            <person name="Ogura Y."/>
            <person name="Hayashi T."/>
        </authorList>
    </citation>
    <scope>NUCLEOTIDE SEQUENCE [LARGE SCALE GENOMIC DNA]</scope>
    <source>
        <strain evidence="2">JCM6362</strain>
    </source>
</reference>
<comment type="caution">
    <text evidence="1">The sequence shown here is derived from an EMBL/GenBank/DDBJ whole genome shotgun (WGS) entry which is preliminary data.</text>
</comment>
<accession>A0A117ILI7</accession>
<dbReference type="AlphaFoldDB" id="A0A117ILI7"/>
<organism evidence="1 2">
    <name type="scientific">Mycolicibacterium thermoresistibile</name>
    <name type="common">Mycobacterium thermoresistibile</name>
    <dbReference type="NCBI Taxonomy" id="1797"/>
    <lineage>
        <taxon>Bacteria</taxon>
        <taxon>Bacillati</taxon>
        <taxon>Actinomycetota</taxon>
        <taxon>Actinomycetes</taxon>
        <taxon>Mycobacteriales</taxon>
        <taxon>Mycobacteriaceae</taxon>
        <taxon>Mycolicibacterium</taxon>
    </lineage>
</organism>
<proteinExistence type="predicted"/>
<evidence type="ECO:0000313" key="2">
    <source>
        <dbReference type="Proteomes" id="UP000069654"/>
    </source>
</evidence>
<protein>
    <submittedName>
        <fullName evidence="1">Uncharacterized protein</fullName>
    </submittedName>
</protein>
<gene>
    <name evidence="1" type="ORF">RMCT_0752</name>
</gene>
<evidence type="ECO:0000313" key="1">
    <source>
        <dbReference type="EMBL" id="GAT13781.1"/>
    </source>
</evidence>
<dbReference type="RefSeq" id="WP_003926839.1">
    <property type="nucleotide sequence ID" value="NZ_BCTB01000004.1"/>
</dbReference>